<keyword evidence="1" id="KW-1133">Transmembrane helix</keyword>
<dbReference type="AlphaFoldDB" id="A0A6C0HY75"/>
<feature type="transmembrane region" description="Helical" evidence="1">
    <location>
        <begin position="55"/>
        <end position="77"/>
    </location>
</feature>
<sequence>MEEQPTFFSHVFNFEQESRNEMVNIAQYTVFSIVFITLLNRGIQEYMPEVDKDKGSIAIFVEVVIQCLILFLGIVFIHRIITYFPSVSGAKYADQNVIAIILPTLILLLSTSTLGQKVGIIVDRLTGQAPVKKVTQSNPGLSILPKSQTVNPINSPEPDFNSMFAGPTTPLVNAASPESFEPMPSNFGGSIF</sequence>
<evidence type="ECO:0000313" key="2">
    <source>
        <dbReference type="EMBL" id="QHT85452.1"/>
    </source>
</evidence>
<proteinExistence type="predicted"/>
<feature type="transmembrane region" description="Helical" evidence="1">
    <location>
        <begin position="25"/>
        <end position="43"/>
    </location>
</feature>
<feature type="transmembrane region" description="Helical" evidence="1">
    <location>
        <begin position="97"/>
        <end position="115"/>
    </location>
</feature>
<evidence type="ECO:0000256" key="1">
    <source>
        <dbReference type="SAM" id="Phobius"/>
    </source>
</evidence>
<organism evidence="2">
    <name type="scientific">viral metagenome</name>
    <dbReference type="NCBI Taxonomy" id="1070528"/>
    <lineage>
        <taxon>unclassified sequences</taxon>
        <taxon>metagenomes</taxon>
        <taxon>organismal metagenomes</taxon>
    </lineage>
</organism>
<dbReference type="EMBL" id="MN740041">
    <property type="protein sequence ID" value="QHT85452.1"/>
    <property type="molecule type" value="Genomic_DNA"/>
</dbReference>
<keyword evidence="1" id="KW-0472">Membrane</keyword>
<reference evidence="2" key="1">
    <citation type="journal article" date="2020" name="Nature">
        <title>Giant virus diversity and host interactions through global metagenomics.</title>
        <authorList>
            <person name="Schulz F."/>
            <person name="Roux S."/>
            <person name="Paez-Espino D."/>
            <person name="Jungbluth S."/>
            <person name="Walsh D.A."/>
            <person name="Denef V.J."/>
            <person name="McMahon K.D."/>
            <person name="Konstantinidis K.T."/>
            <person name="Eloe-Fadrosh E.A."/>
            <person name="Kyrpides N.C."/>
            <person name="Woyke T."/>
        </authorList>
    </citation>
    <scope>NUCLEOTIDE SEQUENCE</scope>
    <source>
        <strain evidence="2">GVMAG-M-3300023184-17</strain>
    </source>
</reference>
<protein>
    <submittedName>
        <fullName evidence="2">Uncharacterized protein</fullName>
    </submittedName>
</protein>
<name>A0A6C0HY75_9ZZZZ</name>
<keyword evidence="1" id="KW-0812">Transmembrane</keyword>
<accession>A0A6C0HY75</accession>